<evidence type="ECO:0000256" key="3">
    <source>
        <dbReference type="SAM" id="MobiDB-lite"/>
    </source>
</evidence>
<comment type="caution">
    <text evidence="5">The sequence shown here is derived from an EMBL/GenBank/DDBJ whole genome shotgun (WGS) entry which is preliminary data.</text>
</comment>
<feature type="compositionally biased region" description="Basic and acidic residues" evidence="3">
    <location>
        <begin position="254"/>
        <end position="265"/>
    </location>
</feature>
<dbReference type="AlphaFoldDB" id="A0A1J9Q1Z6"/>
<protein>
    <recommendedName>
        <fullName evidence="2">SWR1-complex protein 5</fullName>
    </recommendedName>
</protein>
<evidence type="ECO:0000259" key="4">
    <source>
        <dbReference type="PROSITE" id="PS51279"/>
    </source>
</evidence>
<evidence type="ECO:0000256" key="1">
    <source>
        <dbReference type="ARBA" id="ARBA00010465"/>
    </source>
</evidence>
<dbReference type="PROSITE" id="PS51279">
    <property type="entry name" value="BCNT_C"/>
    <property type="match status" value="1"/>
</dbReference>
<feature type="compositionally biased region" description="Basic and acidic residues" evidence="3">
    <location>
        <begin position="21"/>
        <end position="34"/>
    </location>
</feature>
<evidence type="ECO:0000256" key="2">
    <source>
        <dbReference type="ARBA" id="ARBA00019138"/>
    </source>
</evidence>
<dbReference type="Pfam" id="PF07572">
    <property type="entry name" value="BCNT"/>
    <property type="match status" value="1"/>
</dbReference>
<sequence>MGTQASPADPHDGVSQVTHLAETEHISRTPIEDNGKDEEEDYNSEEDSDFDVNAPAEDDVDEAEEEGEEDVDSIATDGGRPSKRRKLSPELDDGDVIMDAEFDSGDEVTIRIGMEKMEKARRKKEGGKKGRVKKGEKKPSDDEDGDNFEIDDDDVGGEGGFVRTRGMRMRMQEEQRPLAKADGATVDVDALWEKMKAVGPSPIPRKPSILASEEGMPKDGTPVNDSSRQTAPVLPDEETITIKRVYKFAGEVITEEKTVPKDSAEAKLYLSSEAEKKKMKTSSDTKEGDEPNDTSDAVRIPLRRPLRRYSRFDPNPPELIKKSWEKRTALPGGAGAPEQPKGPKLNTVMKSKLDWAEYVDRAGIKDDLDVHSKAKEGYLGRMDFLNRVDAKREEERRKARLKNL</sequence>
<comment type="similarity">
    <text evidence="1">Belongs to the SWC5 family.</text>
</comment>
<feature type="domain" description="BCNT-C" evidence="4">
    <location>
        <begin position="325"/>
        <end position="404"/>
    </location>
</feature>
<feature type="compositionally biased region" description="Acidic residues" evidence="3">
    <location>
        <begin position="35"/>
        <end position="72"/>
    </location>
</feature>
<dbReference type="OrthoDB" id="445677at2759"/>
<evidence type="ECO:0000313" key="6">
    <source>
        <dbReference type="Proteomes" id="UP000242791"/>
    </source>
</evidence>
<organism evidence="5 6">
    <name type="scientific">Blastomyces percursus</name>
    <dbReference type="NCBI Taxonomy" id="1658174"/>
    <lineage>
        <taxon>Eukaryota</taxon>
        <taxon>Fungi</taxon>
        <taxon>Dikarya</taxon>
        <taxon>Ascomycota</taxon>
        <taxon>Pezizomycotina</taxon>
        <taxon>Eurotiomycetes</taxon>
        <taxon>Eurotiomycetidae</taxon>
        <taxon>Onygenales</taxon>
        <taxon>Ajellomycetaceae</taxon>
        <taxon>Blastomyces</taxon>
    </lineage>
</organism>
<accession>A0A1J9Q1Z6</accession>
<dbReference type="EMBL" id="LGTZ01001025">
    <property type="protein sequence ID" value="OJD22552.1"/>
    <property type="molecule type" value="Genomic_DNA"/>
</dbReference>
<feature type="compositionally biased region" description="Basic and acidic residues" evidence="3">
    <location>
        <begin position="273"/>
        <end position="289"/>
    </location>
</feature>
<gene>
    <name evidence="5" type="ORF">ACJ73_06101</name>
</gene>
<keyword evidence="6" id="KW-1185">Reference proteome</keyword>
<dbReference type="InterPro" id="IPR027124">
    <property type="entry name" value="Swc5/CFDP1/2"/>
</dbReference>
<feature type="compositionally biased region" description="Acidic residues" evidence="3">
    <location>
        <begin position="90"/>
        <end position="106"/>
    </location>
</feature>
<name>A0A1J9Q1Z6_9EURO</name>
<feature type="region of interest" description="Disordered" evidence="3">
    <location>
        <begin position="1"/>
        <end position="166"/>
    </location>
</feature>
<proteinExistence type="inferred from homology"/>
<dbReference type="InterPro" id="IPR011421">
    <property type="entry name" value="BCNT-C"/>
</dbReference>
<feature type="region of interest" description="Disordered" evidence="3">
    <location>
        <begin position="254"/>
        <end position="345"/>
    </location>
</feature>
<dbReference type="PANTHER" id="PTHR48407:SF1">
    <property type="entry name" value="CRANIOFACIAL DEVELOPMENT PROTEIN 1"/>
    <property type="match status" value="1"/>
</dbReference>
<dbReference type="VEuPathDB" id="FungiDB:ACJ73_06101"/>
<feature type="compositionally biased region" description="Acidic residues" evidence="3">
    <location>
        <begin position="141"/>
        <end position="156"/>
    </location>
</feature>
<evidence type="ECO:0000313" key="5">
    <source>
        <dbReference type="EMBL" id="OJD22552.1"/>
    </source>
</evidence>
<dbReference type="Proteomes" id="UP000242791">
    <property type="component" value="Unassembled WGS sequence"/>
</dbReference>
<reference evidence="5 6" key="1">
    <citation type="submission" date="2015-08" db="EMBL/GenBank/DDBJ databases">
        <title>Emmonsia species relationships and genome sequence.</title>
        <authorList>
            <person name="Cuomo C.A."/>
            <person name="Schwartz I.S."/>
            <person name="Kenyon C."/>
            <person name="De Hoog G.S."/>
            <person name="Govender N.P."/>
            <person name="Botha A."/>
            <person name="Moreno L."/>
            <person name="De Vries M."/>
            <person name="Munoz J.F."/>
            <person name="Stielow J.B."/>
        </authorList>
    </citation>
    <scope>NUCLEOTIDE SEQUENCE [LARGE SCALE GENOMIC DNA]</scope>
    <source>
        <strain evidence="5 6">EI222</strain>
    </source>
</reference>
<feature type="compositionally biased region" description="Basic and acidic residues" evidence="3">
    <location>
        <begin position="319"/>
        <end position="328"/>
    </location>
</feature>
<dbReference type="GO" id="GO:0000812">
    <property type="term" value="C:Swr1 complex"/>
    <property type="evidence" value="ECO:0007669"/>
    <property type="project" value="TreeGrafter"/>
</dbReference>
<dbReference type="PANTHER" id="PTHR48407">
    <property type="entry name" value="CRANIOFACIAL DEVELOPMENT PROTEIN 1"/>
    <property type="match status" value="1"/>
</dbReference>
<dbReference type="STRING" id="1658174.A0A1J9Q1Z6"/>
<feature type="region of interest" description="Disordered" evidence="3">
    <location>
        <begin position="198"/>
        <end position="239"/>
    </location>
</feature>
<feature type="compositionally biased region" description="Basic residues" evidence="3">
    <location>
        <begin position="119"/>
        <end position="136"/>
    </location>
</feature>